<protein>
    <submittedName>
        <fullName evidence="4">Uncharacterized protein</fullName>
    </submittedName>
</protein>
<feature type="region of interest" description="Disordered" evidence="2">
    <location>
        <begin position="268"/>
        <end position="299"/>
    </location>
</feature>
<feature type="compositionally biased region" description="Basic and acidic residues" evidence="2">
    <location>
        <begin position="389"/>
        <end position="404"/>
    </location>
</feature>
<reference evidence="4" key="1">
    <citation type="journal article" date="2021" name="Proc. Natl. Acad. Sci. U.S.A.">
        <title>Three genomes in the algal genus Volvox reveal the fate of a haploid sex-determining region after a transition to homothallism.</title>
        <authorList>
            <person name="Yamamoto K."/>
            <person name="Hamaji T."/>
            <person name="Kawai-Toyooka H."/>
            <person name="Matsuzaki R."/>
            <person name="Takahashi F."/>
            <person name="Nishimura Y."/>
            <person name="Kawachi M."/>
            <person name="Noguchi H."/>
            <person name="Minakuchi Y."/>
            <person name="Umen J.G."/>
            <person name="Toyoda A."/>
            <person name="Nozaki H."/>
        </authorList>
    </citation>
    <scope>NUCLEOTIDE SEQUENCE</scope>
    <source>
        <strain evidence="4">NIES-3780</strain>
    </source>
</reference>
<keyword evidence="1" id="KW-0175">Coiled coil</keyword>
<name>A0A8J4AUC6_9CHLO</name>
<dbReference type="Proteomes" id="UP000747399">
    <property type="component" value="Unassembled WGS sequence"/>
</dbReference>
<feature type="compositionally biased region" description="Basic residues" evidence="2">
    <location>
        <begin position="369"/>
        <end position="387"/>
    </location>
</feature>
<keyword evidence="3" id="KW-0812">Transmembrane</keyword>
<evidence type="ECO:0000256" key="3">
    <source>
        <dbReference type="SAM" id="Phobius"/>
    </source>
</evidence>
<feature type="transmembrane region" description="Helical" evidence="3">
    <location>
        <begin position="27"/>
        <end position="48"/>
    </location>
</feature>
<evidence type="ECO:0000313" key="5">
    <source>
        <dbReference type="Proteomes" id="UP000747399"/>
    </source>
</evidence>
<keyword evidence="3" id="KW-1133">Transmembrane helix</keyword>
<dbReference type="EMBL" id="BNCO01000005">
    <property type="protein sequence ID" value="GIL47883.1"/>
    <property type="molecule type" value="Genomic_DNA"/>
</dbReference>
<dbReference type="AlphaFoldDB" id="A0A8J4AUC6"/>
<organism evidence="4 5">
    <name type="scientific">Volvox africanus</name>
    <dbReference type="NCBI Taxonomy" id="51714"/>
    <lineage>
        <taxon>Eukaryota</taxon>
        <taxon>Viridiplantae</taxon>
        <taxon>Chlorophyta</taxon>
        <taxon>core chlorophytes</taxon>
        <taxon>Chlorophyceae</taxon>
        <taxon>CS clade</taxon>
        <taxon>Chlamydomonadales</taxon>
        <taxon>Volvocaceae</taxon>
        <taxon>Volvox</taxon>
    </lineage>
</organism>
<sequence>MLPYSNAGIYGGSAYGRRKGFFGSPNNLAGVLALVAIAALGFSVFTHFRASSANAQKNAIKDELETLRSELYSVRSQFSSRNSELEQLQLTHGHTQRRIMELNNQLQRKEAEVRGASGKEAELTKMVEDLRSELLRSDGVIEALDAKMAKMEATHASREKDWHILANKWIKYEEEMHDQYKKCSEEVSKLRNQTLALNDTAPLPEAEPVLRPETDFGQIHTEIPAHKPHHFEPLPPPTPTPAPINPADLSLPDNNIRESIAHMTGGQLGQEQAPAGGAPADVGPAGSGQPHQAPEPTQVHHHDVYHHDFHDDTAHLHNYDHYHGHYESYDPMDEWWLHDGHGDWNADDQGHGHVTGDDVKYHDQNYHGQGHHHHDQHHHDQHHHGQHHNQNDLHDQQHGHRLQEVHNGGWGGHPHPSPSGDETHHYQHHQPQAMQGMEQHAQHEQHAQYAQHAQHEQQAQHGQHAQHAPSHWQQHDSHQQQQQQQQYHQQQHQEHHQQQYGDAHQQHPRGDLAYKMGW</sequence>
<feature type="compositionally biased region" description="Low complexity" evidence="2">
    <location>
        <begin position="269"/>
        <end position="288"/>
    </location>
</feature>
<gene>
    <name evidence="4" type="ORF">Vafri_4517</name>
</gene>
<evidence type="ECO:0000256" key="1">
    <source>
        <dbReference type="SAM" id="Coils"/>
    </source>
</evidence>
<keyword evidence="3" id="KW-0472">Membrane</keyword>
<dbReference type="Gene3D" id="1.10.287.1490">
    <property type="match status" value="1"/>
</dbReference>
<feature type="coiled-coil region" evidence="1">
    <location>
        <begin position="50"/>
        <end position="119"/>
    </location>
</feature>
<feature type="compositionally biased region" description="Basic and acidic residues" evidence="2">
    <location>
        <begin position="348"/>
        <end position="365"/>
    </location>
</feature>
<feature type="compositionally biased region" description="Low complexity" evidence="2">
    <location>
        <begin position="479"/>
        <end position="490"/>
    </location>
</feature>
<evidence type="ECO:0000313" key="4">
    <source>
        <dbReference type="EMBL" id="GIL47883.1"/>
    </source>
</evidence>
<feature type="compositionally biased region" description="Low complexity" evidence="2">
    <location>
        <begin position="447"/>
        <end position="472"/>
    </location>
</feature>
<keyword evidence="5" id="KW-1185">Reference proteome</keyword>
<evidence type="ECO:0000256" key="2">
    <source>
        <dbReference type="SAM" id="MobiDB-lite"/>
    </source>
</evidence>
<accession>A0A8J4AUC6</accession>
<feature type="region of interest" description="Disordered" evidence="2">
    <location>
        <begin position="348"/>
        <end position="510"/>
    </location>
</feature>
<comment type="caution">
    <text evidence="4">The sequence shown here is derived from an EMBL/GenBank/DDBJ whole genome shotgun (WGS) entry which is preliminary data.</text>
</comment>
<proteinExistence type="predicted"/>